<keyword evidence="1" id="KW-0175">Coiled coil</keyword>
<dbReference type="RefSeq" id="WP_308729010.1">
    <property type="nucleotide sequence ID" value="NZ_JAJEQF010000053.1"/>
</dbReference>
<comment type="caution">
    <text evidence="2">The sequence shown here is derived from an EMBL/GenBank/DDBJ whole genome shotgun (WGS) entry which is preliminary data.</text>
</comment>
<dbReference type="Proteomes" id="UP001199355">
    <property type="component" value="Unassembled WGS sequence"/>
</dbReference>
<reference evidence="2 3" key="1">
    <citation type="submission" date="2021-10" db="EMBL/GenBank/DDBJ databases">
        <title>Anaerobic single-cell dispensing facilitates the cultivation of human gut bacteria.</title>
        <authorList>
            <person name="Afrizal A."/>
        </authorList>
    </citation>
    <scope>NUCLEOTIDE SEQUENCE [LARGE SCALE GENOMIC DNA]</scope>
    <source>
        <strain evidence="2 3">CLA-AA-H244</strain>
    </source>
</reference>
<evidence type="ECO:0000313" key="3">
    <source>
        <dbReference type="Proteomes" id="UP001199355"/>
    </source>
</evidence>
<accession>A0AAE3AZH0</accession>
<proteinExistence type="predicted"/>
<evidence type="ECO:0000313" key="2">
    <source>
        <dbReference type="EMBL" id="MCC2168952.1"/>
    </source>
</evidence>
<organism evidence="2 3">
    <name type="scientific">Gallintestinimicrobium propionicum</name>
    <dbReference type="NCBI Taxonomy" id="2981770"/>
    <lineage>
        <taxon>Bacteria</taxon>
        <taxon>Bacillati</taxon>
        <taxon>Bacillota</taxon>
        <taxon>Clostridia</taxon>
        <taxon>Lachnospirales</taxon>
        <taxon>Lachnospiraceae</taxon>
        <taxon>Gallintestinimicrobium</taxon>
    </lineage>
</organism>
<evidence type="ECO:0000256" key="1">
    <source>
        <dbReference type="SAM" id="Coils"/>
    </source>
</evidence>
<feature type="coiled-coil region" evidence="1">
    <location>
        <begin position="36"/>
        <end position="73"/>
    </location>
</feature>
<sequence length="73" mass="8928">MFTRPDNTYNDIREKSLMQWLDEMEQHSDVAVRGGVKLTREYVQHLQEEIRRLEEENQLKAQYLKKMKEKNCK</sequence>
<protein>
    <submittedName>
        <fullName evidence="2">Uncharacterized protein</fullName>
    </submittedName>
</protein>
<name>A0AAE3AZH0_9FIRM</name>
<keyword evidence="3" id="KW-1185">Reference proteome</keyword>
<dbReference type="EMBL" id="JAJEQF010000053">
    <property type="protein sequence ID" value="MCC2168952.1"/>
    <property type="molecule type" value="Genomic_DNA"/>
</dbReference>
<dbReference type="AlphaFoldDB" id="A0AAE3AZH0"/>
<gene>
    <name evidence="2" type="ORF">LKD45_14865</name>
</gene>